<keyword evidence="4 8" id="KW-0812">Transmembrane</keyword>
<dbReference type="GO" id="GO:0008360">
    <property type="term" value="P:regulation of cell shape"/>
    <property type="evidence" value="ECO:0007669"/>
    <property type="project" value="UniProtKB-KW"/>
</dbReference>
<dbReference type="OrthoDB" id="2148512at2"/>
<feature type="transmembrane region" description="Helical" evidence="8">
    <location>
        <begin position="36"/>
        <end position="55"/>
    </location>
</feature>
<evidence type="ECO:0000256" key="5">
    <source>
        <dbReference type="ARBA" id="ARBA00022960"/>
    </source>
</evidence>
<dbReference type="Proteomes" id="UP000050934">
    <property type="component" value="Unassembled WGS sequence"/>
</dbReference>
<dbReference type="AlphaFoldDB" id="A0A0R2I3M2"/>
<dbReference type="NCBIfam" id="TIGR03426">
    <property type="entry name" value="shape_MreD"/>
    <property type="match status" value="1"/>
</dbReference>
<feature type="transmembrane region" description="Helical" evidence="8">
    <location>
        <begin position="67"/>
        <end position="95"/>
    </location>
</feature>
<dbReference type="RefSeq" id="WP_057739506.1">
    <property type="nucleotide sequence ID" value="NZ_JQBW01000004.1"/>
</dbReference>
<accession>A0A0R2I3M2</accession>
<dbReference type="STRING" id="396268.IV45_GL001165"/>
<evidence type="ECO:0000256" key="3">
    <source>
        <dbReference type="ARBA" id="ARBA00022475"/>
    </source>
</evidence>
<feature type="transmembrane region" description="Helical" evidence="8">
    <location>
        <begin position="107"/>
        <end position="130"/>
    </location>
</feature>
<keyword evidence="7 8" id="KW-0472">Membrane</keyword>
<proteinExistence type="inferred from homology"/>
<evidence type="ECO:0000313" key="9">
    <source>
        <dbReference type="EMBL" id="KRN59422.1"/>
    </source>
</evidence>
<keyword evidence="10" id="KW-1185">Reference proteome</keyword>
<dbReference type="PATRIC" id="fig|396268.3.peg.1177"/>
<organism evidence="9 10">
    <name type="scientific">Limosilactobacillus secaliphilus</name>
    <dbReference type="NCBI Taxonomy" id="396268"/>
    <lineage>
        <taxon>Bacteria</taxon>
        <taxon>Bacillati</taxon>
        <taxon>Bacillota</taxon>
        <taxon>Bacilli</taxon>
        <taxon>Lactobacillales</taxon>
        <taxon>Lactobacillaceae</taxon>
        <taxon>Limosilactobacillus</taxon>
    </lineage>
</organism>
<dbReference type="InterPro" id="IPR007227">
    <property type="entry name" value="Cell_shape_determining_MreD"/>
</dbReference>
<dbReference type="EMBL" id="JQBW01000004">
    <property type="protein sequence ID" value="KRN59422.1"/>
    <property type="molecule type" value="Genomic_DNA"/>
</dbReference>
<evidence type="ECO:0000256" key="4">
    <source>
        <dbReference type="ARBA" id="ARBA00022692"/>
    </source>
</evidence>
<comment type="similarity">
    <text evidence="2">Belongs to the MreD family.</text>
</comment>
<evidence type="ECO:0000256" key="1">
    <source>
        <dbReference type="ARBA" id="ARBA00004651"/>
    </source>
</evidence>
<evidence type="ECO:0000256" key="2">
    <source>
        <dbReference type="ARBA" id="ARBA00007776"/>
    </source>
</evidence>
<evidence type="ECO:0000256" key="8">
    <source>
        <dbReference type="SAM" id="Phobius"/>
    </source>
</evidence>
<sequence>MYRLSRLRFLFPIGLFVALFLDGSLSKVWASLFFSYPYNMVSHLVLLWLVLAYFFEGNIKIPLTWFAVAVGVICDLYYSGVWGLFIVLYPLIVWLTKTLARYFSDTFLNMILIFFVDLVVFELLNYWAYYVIGITHASLGDFLVDTLAPTLALNLVYFVLLYWPIQSMFTKALAERQHN</sequence>
<evidence type="ECO:0000256" key="6">
    <source>
        <dbReference type="ARBA" id="ARBA00022989"/>
    </source>
</evidence>
<dbReference type="GO" id="GO:0005886">
    <property type="term" value="C:plasma membrane"/>
    <property type="evidence" value="ECO:0007669"/>
    <property type="project" value="UniProtKB-SubCell"/>
</dbReference>
<keyword evidence="5" id="KW-0133">Cell shape</keyword>
<keyword evidence="3" id="KW-1003">Cell membrane</keyword>
<comment type="caution">
    <text evidence="9">The sequence shown here is derived from an EMBL/GenBank/DDBJ whole genome shotgun (WGS) entry which is preliminary data.</text>
</comment>
<keyword evidence="6 8" id="KW-1133">Transmembrane helix</keyword>
<evidence type="ECO:0000256" key="7">
    <source>
        <dbReference type="ARBA" id="ARBA00023136"/>
    </source>
</evidence>
<gene>
    <name evidence="9" type="ORF">IV45_GL001165</name>
</gene>
<reference evidence="9 10" key="1">
    <citation type="journal article" date="2015" name="Genome Announc.">
        <title>Expanding the biotechnology potential of lactobacilli through comparative genomics of 213 strains and associated genera.</title>
        <authorList>
            <person name="Sun Z."/>
            <person name="Harris H.M."/>
            <person name="McCann A."/>
            <person name="Guo C."/>
            <person name="Argimon S."/>
            <person name="Zhang W."/>
            <person name="Yang X."/>
            <person name="Jeffery I.B."/>
            <person name="Cooney J.C."/>
            <person name="Kagawa T.F."/>
            <person name="Liu W."/>
            <person name="Song Y."/>
            <person name="Salvetti E."/>
            <person name="Wrobel A."/>
            <person name="Rasinkangas P."/>
            <person name="Parkhill J."/>
            <person name="Rea M.C."/>
            <person name="O'Sullivan O."/>
            <person name="Ritari J."/>
            <person name="Douillard F.P."/>
            <person name="Paul Ross R."/>
            <person name="Yang R."/>
            <person name="Briner A.E."/>
            <person name="Felis G.E."/>
            <person name="de Vos W.M."/>
            <person name="Barrangou R."/>
            <person name="Klaenhammer T.R."/>
            <person name="Caufield P.W."/>
            <person name="Cui Y."/>
            <person name="Zhang H."/>
            <person name="O'Toole P.W."/>
        </authorList>
    </citation>
    <scope>NUCLEOTIDE SEQUENCE [LARGE SCALE GENOMIC DNA]</scope>
    <source>
        <strain evidence="9 10">DSM 17896</strain>
    </source>
</reference>
<name>A0A0R2I3M2_9LACO</name>
<feature type="transmembrane region" description="Helical" evidence="8">
    <location>
        <begin position="142"/>
        <end position="163"/>
    </location>
</feature>
<comment type="subcellular location">
    <subcellularLocation>
        <location evidence="1">Cell membrane</location>
        <topology evidence="1">Multi-pass membrane protein</topology>
    </subcellularLocation>
</comment>
<protein>
    <submittedName>
        <fullName evidence="9">Rod shape-determining protein MreD</fullName>
    </submittedName>
</protein>
<evidence type="ECO:0000313" key="10">
    <source>
        <dbReference type="Proteomes" id="UP000050934"/>
    </source>
</evidence>